<reference evidence="1 2" key="2">
    <citation type="submission" date="2018-11" db="EMBL/GenBank/DDBJ databases">
        <authorList>
            <consortium name="Pathogen Informatics"/>
        </authorList>
    </citation>
    <scope>NUCLEOTIDE SEQUENCE [LARGE SCALE GENOMIC DNA]</scope>
</reference>
<evidence type="ECO:0000313" key="3">
    <source>
        <dbReference type="WBParaSite" id="TTAC_0000385701-mRNA-1"/>
    </source>
</evidence>
<dbReference type="EMBL" id="UYWX01003137">
    <property type="protein sequence ID" value="VDM23531.1"/>
    <property type="molecule type" value="Genomic_DNA"/>
</dbReference>
<dbReference type="Proteomes" id="UP000274429">
    <property type="component" value="Unassembled WGS sequence"/>
</dbReference>
<sequence>MALGDTRDLDSAGKNGLYLGDSFVVAFVKLGNRREKWAAGSCLLPPGYGLPALERTTVSQSF</sequence>
<keyword evidence="2" id="KW-1185">Reference proteome</keyword>
<dbReference type="AlphaFoldDB" id="A0A0R3WSW7"/>
<evidence type="ECO:0000313" key="2">
    <source>
        <dbReference type="Proteomes" id="UP000274429"/>
    </source>
</evidence>
<evidence type="ECO:0000313" key="1">
    <source>
        <dbReference type="EMBL" id="VDM23531.1"/>
    </source>
</evidence>
<proteinExistence type="predicted"/>
<organism evidence="3">
    <name type="scientific">Hydatigena taeniaeformis</name>
    <name type="common">Feline tapeworm</name>
    <name type="synonym">Taenia taeniaeformis</name>
    <dbReference type="NCBI Taxonomy" id="6205"/>
    <lineage>
        <taxon>Eukaryota</taxon>
        <taxon>Metazoa</taxon>
        <taxon>Spiralia</taxon>
        <taxon>Lophotrochozoa</taxon>
        <taxon>Platyhelminthes</taxon>
        <taxon>Cestoda</taxon>
        <taxon>Eucestoda</taxon>
        <taxon>Cyclophyllidea</taxon>
        <taxon>Taeniidae</taxon>
        <taxon>Hydatigera</taxon>
    </lineage>
</organism>
<gene>
    <name evidence="1" type="ORF">TTAC_LOCUS3842</name>
</gene>
<name>A0A0R3WSW7_HYDTA</name>
<reference evidence="3" key="1">
    <citation type="submission" date="2017-02" db="UniProtKB">
        <authorList>
            <consortium name="WormBaseParasite"/>
        </authorList>
    </citation>
    <scope>IDENTIFICATION</scope>
</reference>
<protein>
    <submittedName>
        <fullName evidence="3">Ubiquitin-like domain-containing protein</fullName>
    </submittedName>
</protein>
<dbReference type="WBParaSite" id="TTAC_0000385701-mRNA-1">
    <property type="protein sequence ID" value="TTAC_0000385701-mRNA-1"/>
    <property type="gene ID" value="TTAC_0000385701"/>
</dbReference>
<accession>A0A0R3WSW7</accession>